<evidence type="ECO:0000313" key="2">
    <source>
        <dbReference type="EMBL" id="QNM82442.1"/>
    </source>
</evidence>
<dbReference type="KEGG" id="ssau:H8M03_10555"/>
<evidence type="ECO:0000313" key="3">
    <source>
        <dbReference type="Proteomes" id="UP000515861"/>
    </source>
</evidence>
<accession>A0A7G9L1E3</accession>
<evidence type="ECO:0000256" key="1">
    <source>
        <dbReference type="SAM" id="MobiDB-lite"/>
    </source>
</evidence>
<dbReference type="EMBL" id="CP060697">
    <property type="protein sequence ID" value="QNM82442.1"/>
    <property type="molecule type" value="Genomic_DNA"/>
</dbReference>
<dbReference type="AlphaFoldDB" id="A0A7G9L1E3"/>
<feature type="region of interest" description="Disordered" evidence="1">
    <location>
        <begin position="19"/>
        <end position="80"/>
    </location>
</feature>
<name>A0A7G9L1E3_9SPHN</name>
<sequence length="200" mass="20659">MPSDARAFSLAALLVAGCTQQPASQEPAAANDAVTTPAPAPAPADNGTAPPVGTPGTAGGLPDDRTPLEEPQGPIDPASAEGAGQVVQLYGGLLEQRKFAEARRLWGDNGGASGMTETQFAAAFDKYDVIHSEVGKPFGLEGAAGSSYISVPFRLFGTLKQGGEFNLVGPLVLRRVNDVPGSSDAQRRWHIDQSGVKPRP</sequence>
<feature type="region of interest" description="Disordered" evidence="1">
    <location>
        <begin position="181"/>
        <end position="200"/>
    </location>
</feature>
<keyword evidence="3" id="KW-1185">Reference proteome</keyword>
<reference evidence="2 3" key="1">
    <citation type="submission" date="2020-08" db="EMBL/GenBank/DDBJ databases">
        <title>Sphingomonas sp. sand1-3 16S ribosomal RNA gene Genome sequencing and assembly.</title>
        <authorList>
            <person name="Kang M."/>
        </authorList>
    </citation>
    <scope>NUCLEOTIDE SEQUENCE [LARGE SCALE GENOMIC DNA]</scope>
    <source>
        <strain evidence="3">sand1-3</strain>
    </source>
</reference>
<dbReference type="Proteomes" id="UP000515861">
    <property type="component" value="Chromosome"/>
</dbReference>
<organism evidence="2 3">
    <name type="scientific">Sphingomonas sabuli</name>
    <dbReference type="NCBI Taxonomy" id="2764186"/>
    <lineage>
        <taxon>Bacteria</taxon>
        <taxon>Pseudomonadati</taxon>
        <taxon>Pseudomonadota</taxon>
        <taxon>Alphaproteobacteria</taxon>
        <taxon>Sphingomonadales</taxon>
        <taxon>Sphingomonadaceae</taxon>
        <taxon>Sphingomonas</taxon>
    </lineage>
</organism>
<dbReference type="RefSeq" id="WP_187479397.1">
    <property type="nucleotide sequence ID" value="NZ_CP060697.1"/>
</dbReference>
<proteinExistence type="predicted"/>
<feature type="compositionally biased region" description="Low complexity" evidence="1">
    <location>
        <begin position="27"/>
        <end position="55"/>
    </location>
</feature>
<dbReference type="PROSITE" id="PS51257">
    <property type="entry name" value="PROKAR_LIPOPROTEIN"/>
    <property type="match status" value="1"/>
</dbReference>
<protein>
    <submittedName>
        <fullName evidence="2">Uncharacterized protein</fullName>
    </submittedName>
</protein>
<gene>
    <name evidence="2" type="ORF">H8M03_10555</name>
</gene>